<gene>
    <name evidence="1" type="ORF">EUGRSUZ_J00399</name>
</gene>
<proteinExistence type="predicted"/>
<dbReference type="InParanoid" id="A0A059AAN1"/>
<sequence length="68" mass="8099">MHTMREMMKEGREGVVVCSVDRKYACEEFQTYGGSMNWLIPRWRVEKGDTFTSIYIYIGIHVLRHDLQ</sequence>
<dbReference type="AlphaFoldDB" id="A0A059AAN1"/>
<organism evidence="1">
    <name type="scientific">Eucalyptus grandis</name>
    <name type="common">Flooded gum</name>
    <dbReference type="NCBI Taxonomy" id="71139"/>
    <lineage>
        <taxon>Eukaryota</taxon>
        <taxon>Viridiplantae</taxon>
        <taxon>Streptophyta</taxon>
        <taxon>Embryophyta</taxon>
        <taxon>Tracheophyta</taxon>
        <taxon>Spermatophyta</taxon>
        <taxon>Magnoliopsida</taxon>
        <taxon>eudicotyledons</taxon>
        <taxon>Gunneridae</taxon>
        <taxon>Pentapetalae</taxon>
        <taxon>rosids</taxon>
        <taxon>malvids</taxon>
        <taxon>Myrtales</taxon>
        <taxon>Myrtaceae</taxon>
        <taxon>Myrtoideae</taxon>
        <taxon>Eucalypteae</taxon>
        <taxon>Eucalyptus</taxon>
    </lineage>
</organism>
<dbReference type="EMBL" id="KK198762">
    <property type="protein sequence ID" value="KCW50721.1"/>
    <property type="molecule type" value="Genomic_DNA"/>
</dbReference>
<evidence type="ECO:0000313" key="1">
    <source>
        <dbReference type="EMBL" id="KCW50721.1"/>
    </source>
</evidence>
<reference evidence="1" key="1">
    <citation type="submission" date="2013-07" db="EMBL/GenBank/DDBJ databases">
        <title>The genome of Eucalyptus grandis.</title>
        <authorList>
            <person name="Schmutz J."/>
            <person name="Hayes R."/>
            <person name="Myburg A."/>
            <person name="Tuskan G."/>
            <person name="Grattapaglia D."/>
            <person name="Rokhsar D.S."/>
        </authorList>
    </citation>
    <scope>NUCLEOTIDE SEQUENCE</scope>
    <source>
        <tissue evidence="1">Leaf extractions</tissue>
    </source>
</reference>
<name>A0A059AAN1_EUCGR</name>
<protein>
    <submittedName>
        <fullName evidence="1">Uncharacterized protein</fullName>
    </submittedName>
</protein>
<dbReference type="Gramene" id="KCW50721">
    <property type="protein sequence ID" value="KCW50721"/>
    <property type="gene ID" value="EUGRSUZ_J00399"/>
</dbReference>
<accession>A0A059AAN1</accession>